<accession>A0A8J2UIU8</accession>
<dbReference type="EMBL" id="BMJC01000007">
    <property type="protein sequence ID" value="GGB24105.1"/>
    <property type="molecule type" value="Genomic_DNA"/>
</dbReference>
<comment type="caution">
    <text evidence="1">The sequence shown here is derived from an EMBL/GenBank/DDBJ whole genome shotgun (WGS) entry which is preliminary data.</text>
</comment>
<reference evidence="1" key="1">
    <citation type="journal article" date="2014" name="Int. J. Syst. Evol. Microbiol.">
        <title>Complete genome sequence of Corynebacterium casei LMG S-19264T (=DSM 44701T), isolated from a smear-ripened cheese.</title>
        <authorList>
            <consortium name="US DOE Joint Genome Institute (JGI-PGF)"/>
            <person name="Walter F."/>
            <person name="Albersmeier A."/>
            <person name="Kalinowski J."/>
            <person name="Ruckert C."/>
        </authorList>
    </citation>
    <scope>NUCLEOTIDE SEQUENCE</scope>
    <source>
        <strain evidence="1">CGMCC 1.15448</strain>
    </source>
</reference>
<name>A0A8J2UIU8_9BACT</name>
<gene>
    <name evidence="1" type="ORF">GCM10011511_55030</name>
</gene>
<reference evidence="1" key="2">
    <citation type="submission" date="2020-09" db="EMBL/GenBank/DDBJ databases">
        <authorList>
            <person name="Sun Q."/>
            <person name="Zhou Y."/>
        </authorList>
    </citation>
    <scope>NUCLEOTIDE SEQUENCE</scope>
    <source>
        <strain evidence="1">CGMCC 1.15448</strain>
    </source>
</reference>
<evidence type="ECO:0000313" key="1">
    <source>
        <dbReference type="EMBL" id="GGB24105.1"/>
    </source>
</evidence>
<dbReference type="Proteomes" id="UP000607559">
    <property type="component" value="Unassembled WGS sequence"/>
</dbReference>
<keyword evidence="2" id="KW-1185">Reference proteome</keyword>
<proteinExistence type="predicted"/>
<dbReference type="AlphaFoldDB" id="A0A8J2UIU8"/>
<evidence type="ECO:0000313" key="2">
    <source>
        <dbReference type="Proteomes" id="UP000607559"/>
    </source>
</evidence>
<sequence>MSNCNKNLYNSKKLIPIKLLFMNLEEIEALADLISQKVYQKVMTESESINEIKLHRLEKLDELAELIATKVNNKLEASGQLEINSTDLTAMVNLVSELQNKMEPDIIVKKIDL</sequence>
<protein>
    <submittedName>
        <fullName evidence="1">Uncharacterized protein</fullName>
    </submittedName>
</protein>
<organism evidence="1 2">
    <name type="scientific">Puia dinghuensis</name>
    <dbReference type="NCBI Taxonomy" id="1792502"/>
    <lineage>
        <taxon>Bacteria</taxon>
        <taxon>Pseudomonadati</taxon>
        <taxon>Bacteroidota</taxon>
        <taxon>Chitinophagia</taxon>
        <taxon>Chitinophagales</taxon>
        <taxon>Chitinophagaceae</taxon>
        <taxon>Puia</taxon>
    </lineage>
</organism>